<dbReference type="InterPro" id="IPR000182">
    <property type="entry name" value="GNAT_dom"/>
</dbReference>
<accession>A0A2N7VJB6</accession>
<dbReference type="Gene3D" id="3.40.630.30">
    <property type="match status" value="1"/>
</dbReference>
<evidence type="ECO:0000256" key="2">
    <source>
        <dbReference type="ARBA" id="ARBA00023315"/>
    </source>
</evidence>
<dbReference type="OrthoDB" id="9801669at2"/>
<evidence type="ECO:0000313" key="6">
    <source>
        <dbReference type="Proteomes" id="UP000235616"/>
    </source>
</evidence>
<proteinExistence type="inferred from homology"/>
<dbReference type="GO" id="GO:0005737">
    <property type="term" value="C:cytoplasm"/>
    <property type="evidence" value="ECO:0007669"/>
    <property type="project" value="TreeGrafter"/>
</dbReference>
<organism evidence="5 6">
    <name type="scientific">Trinickia dabaoshanensis</name>
    <dbReference type="NCBI Taxonomy" id="564714"/>
    <lineage>
        <taxon>Bacteria</taxon>
        <taxon>Pseudomonadati</taxon>
        <taxon>Pseudomonadota</taxon>
        <taxon>Betaproteobacteria</taxon>
        <taxon>Burkholderiales</taxon>
        <taxon>Burkholderiaceae</taxon>
        <taxon>Trinickia</taxon>
    </lineage>
</organism>
<name>A0A2N7VJB6_9BURK</name>
<dbReference type="Proteomes" id="UP000235616">
    <property type="component" value="Unassembled WGS sequence"/>
</dbReference>
<dbReference type="GO" id="GO:0008999">
    <property type="term" value="F:protein-N-terminal-alanine acetyltransferase activity"/>
    <property type="evidence" value="ECO:0007669"/>
    <property type="project" value="TreeGrafter"/>
</dbReference>
<evidence type="ECO:0000256" key="3">
    <source>
        <dbReference type="ARBA" id="ARBA00038502"/>
    </source>
</evidence>
<dbReference type="SUPFAM" id="SSF55729">
    <property type="entry name" value="Acyl-CoA N-acyltransferases (Nat)"/>
    <property type="match status" value="1"/>
</dbReference>
<evidence type="ECO:0000256" key="1">
    <source>
        <dbReference type="ARBA" id="ARBA00022679"/>
    </source>
</evidence>
<evidence type="ECO:0000259" key="4">
    <source>
        <dbReference type="PROSITE" id="PS51186"/>
    </source>
</evidence>
<dbReference type="PANTHER" id="PTHR43792:SF8">
    <property type="entry name" value="[RIBOSOMAL PROTEIN US5]-ALANINE N-ACETYLTRANSFERASE"/>
    <property type="match status" value="1"/>
</dbReference>
<gene>
    <name evidence="5" type="ORF">C0Z18_20995</name>
</gene>
<keyword evidence="5" id="KW-0689">Ribosomal protein</keyword>
<comment type="caution">
    <text evidence="5">The sequence shown here is derived from an EMBL/GenBank/DDBJ whole genome shotgun (WGS) entry which is preliminary data.</text>
</comment>
<evidence type="ECO:0000313" key="5">
    <source>
        <dbReference type="EMBL" id="PMS17238.1"/>
    </source>
</evidence>
<dbReference type="GO" id="GO:0005840">
    <property type="term" value="C:ribosome"/>
    <property type="evidence" value="ECO:0007669"/>
    <property type="project" value="UniProtKB-KW"/>
</dbReference>
<feature type="domain" description="N-acetyltransferase" evidence="4">
    <location>
        <begin position="40"/>
        <end position="186"/>
    </location>
</feature>
<keyword evidence="1 5" id="KW-0808">Transferase</keyword>
<dbReference type="InterPro" id="IPR016181">
    <property type="entry name" value="Acyl_CoA_acyltransferase"/>
</dbReference>
<keyword evidence="6" id="KW-1185">Reference proteome</keyword>
<dbReference type="InterPro" id="IPR051531">
    <property type="entry name" value="N-acetyltransferase"/>
</dbReference>
<dbReference type="PROSITE" id="PS51186">
    <property type="entry name" value="GNAT"/>
    <property type="match status" value="1"/>
</dbReference>
<dbReference type="PANTHER" id="PTHR43792">
    <property type="entry name" value="GNAT FAMILY, PUTATIVE (AFU_ORTHOLOGUE AFUA_3G00765)-RELATED-RELATED"/>
    <property type="match status" value="1"/>
</dbReference>
<protein>
    <submittedName>
        <fullName evidence="5">30S ribosomal protein S5 alanine N-acetyltransferase</fullName>
    </submittedName>
</protein>
<dbReference type="Pfam" id="PF13302">
    <property type="entry name" value="Acetyltransf_3"/>
    <property type="match status" value="1"/>
</dbReference>
<dbReference type="EMBL" id="PNYA01000020">
    <property type="protein sequence ID" value="PMS17238.1"/>
    <property type="molecule type" value="Genomic_DNA"/>
</dbReference>
<sequence>MTSMLSPRLDHRLVTQRLTLEPVSVEFTYQLLEYQLDNRLHLQPWEPARRGDFFTLDTLTARARAMADSMAAGNALHWLLLEGDTVVGECNFTNIVRGPFLACHLGYSIDHRRQGKGLMREALTVSIDYVFERIGLHRIMASYRPENARSARLLHSLGFEREGYARAYLKINGAWADHVLTALINPAV</sequence>
<reference evidence="5 6" key="1">
    <citation type="submission" date="2018-01" db="EMBL/GenBank/DDBJ databases">
        <title>Whole genome analyses suggest that Burkholderia sensu lato contains two further novel genera in the rhizoxinica-symbiotica group Mycetohabitans gen. nov., and Trinickia gen. nov.: implications for the evolution of diazotrophy and nodulation in the Burkholderiaceae.</title>
        <authorList>
            <person name="Estrada-de los Santos P."/>
            <person name="Palmer M."/>
            <person name="Chavez-Ramirez B."/>
            <person name="Beukes C."/>
            <person name="Steenkamp E.T."/>
            <person name="Hirsch A.M."/>
            <person name="Manyaka P."/>
            <person name="Maluk M."/>
            <person name="Lafos M."/>
            <person name="Crook M."/>
            <person name="Gross E."/>
            <person name="Simon M.F."/>
            <person name="Bueno dos Reis Junior F."/>
            <person name="Poole P.S."/>
            <person name="Venter S.N."/>
            <person name="James E.K."/>
        </authorList>
    </citation>
    <scope>NUCLEOTIDE SEQUENCE [LARGE SCALE GENOMIC DNA]</scope>
    <source>
        <strain evidence="5 6">GIMN1.004</strain>
    </source>
</reference>
<dbReference type="AlphaFoldDB" id="A0A2N7VJB6"/>
<keyword evidence="2" id="KW-0012">Acyltransferase</keyword>
<comment type="similarity">
    <text evidence="3">Belongs to the acetyltransferase family. RimJ subfamily.</text>
</comment>
<keyword evidence="5" id="KW-0687">Ribonucleoprotein</keyword>
<dbReference type="RefSeq" id="WP_102647357.1">
    <property type="nucleotide sequence ID" value="NZ_PNYA01000020.1"/>
</dbReference>